<evidence type="ECO:0000313" key="4">
    <source>
        <dbReference type="Proteomes" id="UP000814353"/>
    </source>
</evidence>
<dbReference type="Proteomes" id="UP000518091">
    <property type="component" value="Unassembled WGS sequence"/>
</dbReference>
<dbReference type="Proteomes" id="UP000814353">
    <property type="component" value="Unassembled WGS sequence"/>
</dbReference>
<evidence type="ECO:0000313" key="3">
    <source>
        <dbReference type="Proteomes" id="UP000518091"/>
    </source>
</evidence>
<dbReference type="EMBL" id="JACEFT010000017">
    <property type="protein sequence ID" value="MBA2779900.1"/>
    <property type="molecule type" value="Genomic_DNA"/>
</dbReference>
<keyword evidence="4" id="KW-1185">Reference proteome</keyword>
<organism evidence="1 3">
    <name type="scientific">Billgrantia kenyensis</name>
    <dbReference type="NCBI Taxonomy" id="321266"/>
    <lineage>
        <taxon>Bacteria</taxon>
        <taxon>Pseudomonadati</taxon>
        <taxon>Pseudomonadota</taxon>
        <taxon>Gammaproteobacteria</taxon>
        <taxon>Oceanospirillales</taxon>
        <taxon>Halomonadaceae</taxon>
        <taxon>Billgrantia</taxon>
    </lineage>
</organism>
<dbReference type="AlphaFoldDB" id="A0A7V9W2P9"/>
<name>A0A7V9W2P9_9GAMM</name>
<comment type="caution">
    <text evidence="1">The sequence shown here is derived from an EMBL/GenBank/DDBJ whole genome shotgun (WGS) entry which is preliminary data.</text>
</comment>
<proteinExistence type="predicted"/>
<protein>
    <submittedName>
        <fullName evidence="1">Uncharacterized protein</fullName>
    </submittedName>
</protein>
<reference evidence="1 3" key="2">
    <citation type="submission" date="2020-07" db="EMBL/GenBank/DDBJ databases">
        <title>Identification of Halomonas strains.</title>
        <authorList>
            <person name="Xiao Z."/>
            <person name="Shen J."/>
        </authorList>
    </citation>
    <scope>NUCLEOTIDE SEQUENCE [LARGE SCALE GENOMIC DNA]</scope>
    <source>
        <strain evidence="1 3">DSM 17331</strain>
    </source>
</reference>
<gene>
    <name evidence="1" type="ORF">H1D44_13440</name>
    <name evidence="2" type="ORF">HOP48_10785</name>
</gene>
<evidence type="ECO:0000313" key="2">
    <source>
        <dbReference type="EMBL" id="MCG6662034.1"/>
    </source>
</evidence>
<dbReference type="RefSeq" id="WP_181515373.1">
    <property type="nucleotide sequence ID" value="NZ_JABFUB010000007.1"/>
</dbReference>
<sequence>MSRLIATQEILLPAEKIRPKNERLRAIQAVYCSAKGLDFAPQLATMNVDFSVKRLASIAIWQRFFIQRSRRPGLPIPDRYH</sequence>
<reference evidence="2 4" key="1">
    <citation type="submission" date="2020-05" db="EMBL/GenBank/DDBJ databases">
        <title>Comparative genomic analysis of denitrifying bacteria from Halomonas genus.</title>
        <authorList>
            <person name="Wang L."/>
            <person name="Shao Z."/>
        </authorList>
    </citation>
    <scope>NUCLEOTIDE SEQUENCE [LARGE SCALE GENOMIC DNA]</scope>
    <source>
        <strain evidence="2 4">DSM 17331</strain>
    </source>
</reference>
<evidence type="ECO:0000313" key="1">
    <source>
        <dbReference type="EMBL" id="MBA2779900.1"/>
    </source>
</evidence>
<dbReference type="EMBL" id="JABFUB010000007">
    <property type="protein sequence ID" value="MCG6662034.1"/>
    <property type="molecule type" value="Genomic_DNA"/>
</dbReference>
<accession>A0A7V9W2P9</accession>